<feature type="domain" description="Bacterioopsin transcriptional activator GAF and HTH associated" evidence="5">
    <location>
        <begin position="368"/>
        <end position="521"/>
    </location>
</feature>
<keyword evidence="1" id="KW-0805">Transcription regulation</keyword>
<dbReference type="Proteomes" id="UP000007813">
    <property type="component" value="Unassembled WGS sequence"/>
</dbReference>
<evidence type="ECO:0008006" key="8">
    <source>
        <dbReference type="Google" id="ProtNLM"/>
    </source>
</evidence>
<dbReference type="InterPro" id="IPR036388">
    <property type="entry name" value="WH-like_DNA-bd_sf"/>
</dbReference>
<reference evidence="6 7" key="1">
    <citation type="journal article" date="2012" name="J. Bacteriol.">
        <title>Draft Genome Sequence of the Extremely Halophilic Archaeon Halogranum salarium B-1T.</title>
        <authorList>
            <person name="Kim K.K."/>
            <person name="Lee K.C."/>
            <person name="Lee J.S."/>
        </authorList>
    </citation>
    <scope>NUCLEOTIDE SEQUENCE [LARGE SCALE GENOMIC DNA]</scope>
    <source>
        <strain evidence="6 7">B-1</strain>
    </source>
</reference>
<organism evidence="6 7">
    <name type="scientific">Halogranum salarium B-1</name>
    <dbReference type="NCBI Taxonomy" id="1210908"/>
    <lineage>
        <taxon>Archaea</taxon>
        <taxon>Methanobacteriati</taxon>
        <taxon>Methanobacteriota</taxon>
        <taxon>Stenosarchaea group</taxon>
        <taxon>Halobacteria</taxon>
        <taxon>Halobacteriales</taxon>
        <taxon>Haloferacaceae</taxon>
    </lineage>
</organism>
<dbReference type="PATRIC" id="fig|1210908.3.peg.3217"/>
<dbReference type="GO" id="GO:0015074">
    <property type="term" value="P:DNA integration"/>
    <property type="evidence" value="ECO:0007669"/>
    <property type="project" value="InterPro"/>
</dbReference>
<sequence length="588" mass="64376">MFGRKAKQEMIETTSRTYLTSVEFEQVRHAAETYREDLVVSLAGLVGLRPAEITRVRLGDLREYRRDGTPWYLLSVREDDEAGENRTAYVPRDVAHDLQKFANGDGIDPDTPIFDVSARRIQMLVSAVSDRTTTERLQSVSSRDLRQGFAYRLLVEEAIHPRVVQAIGGWNSLDSLASFFETPSDTDILDACTGVDERETAPTTTKTERRPADRQFVNRADDLVRCFEMLGEHLEDASTHSDVVTASCTALATCFAGVWFCDENGNPHERAGRATHSAATLRAALDETDALATLTRDEGDESTDIVVDKSREDALCVVAVQSADTVHGYLCVTDRAFDATSRRALVDVGRRVGRTLVAVERKQLLLADTGVELTMQSTAHESMLVAASSRLDCRFELEGVVPVASGSLLHFVTISGASVRDVLDVVGDAEQVQDARLVRDYGEEALVELVVSGPALAVTMVETGGSVRALTVEGGVARITGVFSGHADVRGIVDRFTTAFPDSHLHAKRDVDEPVQTTARVEHVVDEELTEKQRAVLRAAFLSGYFEWPRGSTAEELAASMDISSPTLHNHLRKAQQKVLAAVLSETS</sequence>
<evidence type="ECO:0000313" key="6">
    <source>
        <dbReference type="EMBL" id="EJN57960.1"/>
    </source>
</evidence>
<protein>
    <recommendedName>
        <fullName evidence="8">Bacterio-opsin activator-like protein</fullName>
    </recommendedName>
</protein>
<keyword evidence="2" id="KW-0804">Transcription</keyword>
<evidence type="ECO:0000313" key="7">
    <source>
        <dbReference type="Proteomes" id="UP000007813"/>
    </source>
</evidence>
<dbReference type="Gene3D" id="1.10.10.10">
    <property type="entry name" value="Winged helix-like DNA-binding domain superfamily/Winged helix DNA-binding domain"/>
    <property type="match status" value="1"/>
</dbReference>
<dbReference type="PANTHER" id="PTHR34236:SF1">
    <property type="entry name" value="DIMETHYL SULFOXIDE REDUCTASE TRANSCRIPTIONAL ACTIVATOR"/>
    <property type="match status" value="1"/>
</dbReference>
<keyword evidence="3" id="KW-0233">DNA recombination</keyword>
<dbReference type="InterPro" id="IPR013762">
    <property type="entry name" value="Integrase-like_cat_sf"/>
</dbReference>
<evidence type="ECO:0000256" key="1">
    <source>
        <dbReference type="ARBA" id="ARBA00023015"/>
    </source>
</evidence>
<gene>
    <name evidence="6" type="ORF">HSB1_33770</name>
</gene>
<dbReference type="InterPro" id="IPR031803">
    <property type="entry name" value="BAT_GAF/HTH-assoc"/>
</dbReference>
<accession>J2ZBC5</accession>
<name>J2ZBC5_9EURY</name>
<dbReference type="Pfam" id="PF04967">
    <property type="entry name" value="HTH_10"/>
    <property type="match status" value="1"/>
</dbReference>
<dbReference type="AlphaFoldDB" id="J2ZBC5"/>
<dbReference type="InterPro" id="IPR007050">
    <property type="entry name" value="HTH_bacterioopsin"/>
</dbReference>
<dbReference type="InterPro" id="IPR011010">
    <property type="entry name" value="DNA_brk_join_enz"/>
</dbReference>
<dbReference type="Pfam" id="PF15915">
    <property type="entry name" value="BAT"/>
    <property type="match status" value="1"/>
</dbReference>
<dbReference type="GO" id="GO:0003677">
    <property type="term" value="F:DNA binding"/>
    <property type="evidence" value="ECO:0007669"/>
    <property type="project" value="InterPro"/>
</dbReference>
<comment type="caution">
    <text evidence="6">The sequence shown here is derived from an EMBL/GenBank/DDBJ whole genome shotgun (WGS) entry which is preliminary data.</text>
</comment>
<dbReference type="GO" id="GO:0006310">
    <property type="term" value="P:DNA recombination"/>
    <property type="evidence" value="ECO:0007669"/>
    <property type="project" value="UniProtKB-KW"/>
</dbReference>
<evidence type="ECO:0000256" key="2">
    <source>
        <dbReference type="ARBA" id="ARBA00023163"/>
    </source>
</evidence>
<dbReference type="eggNOG" id="arCOG02282">
    <property type="taxonomic scope" value="Archaea"/>
</dbReference>
<dbReference type="EMBL" id="ALJD01000009">
    <property type="protein sequence ID" value="EJN57960.1"/>
    <property type="molecule type" value="Genomic_DNA"/>
</dbReference>
<evidence type="ECO:0000259" key="5">
    <source>
        <dbReference type="Pfam" id="PF15915"/>
    </source>
</evidence>
<feature type="domain" description="HTH bat-type" evidence="4">
    <location>
        <begin position="529"/>
        <end position="580"/>
    </location>
</feature>
<dbReference type="PANTHER" id="PTHR34236">
    <property type="entry name" value="DIMETHYL SULFOXIDE REDUCTASE TRANSCRIPTIONAL ACTIVATOR"/>
    <property type="match status" value="1"/>
</dbReference>
<proteinExistence type="predicted"/>
<dbReference type="SUPFAM" id="SSF56349">
    <property type="entry name" value="DNA breaking-rejoining enzymes"/>
    <property type="match status" value="1"/>
</dbReference>
<evidence type="ECO:0000256" key="3">
    <source>
        <dbReference type="ARBA" id="ARBA00023172"/>
    </source>
</evidence>
<evidence type="ECO:0000259" key="4">
    <source>
        <dbReference type="Pfam" id="PF04967"/>
    </source>
</evidence>
<dbReference type="Gene3D" id="1.10.443.10">
    <property type="entry name" value="Intergrase catalytic core"/>
    <property type="match status" value="1"/>
</dbReference>
<dbReference type="eggNOG" id="arCOG02279">
    <property type="taxonomic scope" value="Archaea"/>
</dbReference>